<sequence length="212" mass="23000">MGLKFVGIEAAEAADGLISAFQTAFDDEDDASFARLCARCDHPVVRQDEVPFTFDMNIDVGLRAHAPRHFPMVHFGSATPAVIGPHAVTHEPEEPAVPHPQHQFIDGEPPFEKSFMDNVSVQLGFYEAGEDGTVDFVDTAFLDSDFCNIFNLDPGGAIDSGTAGISNLPNSIDTNTLYNSEHCISNHSQVARVTIVLLVVLFDLLARAQQAE</sequence>
<evidence type="ECO:0000313" key="2">
    <source>
        <dbReference type="Proteomes" id="UP001190700"/>
    </source>
</evidence>
<accession>A0AAE0GUC8</accession>
<keyword evidence="2" id="KW-1185">Reference proteome</keyword>
<reference evidence="1 2" key="1">
    <citation type="journal article" date="2015" name="Genome Biol. Evol.">
        <title>Comparative Genomics of a Bacterivorous Green Alga Reveals Evolutionary Causalities and Consequences of Phago-Mixotrophic Mode of Nutrition.</title>
        <authorList>
            <person name="Burns J.A."/>
            <person name="Paasch A."/>
            <person name="Narechania A."/>
            <person name="Kim E."/>
        </authorList>
    </citation>
    <scope>NUCLEOTIDE SEQUENCE [LARGE SCALE GENOMIC DNA]</scope>
    <source>
        <strain evidence="1 2">PLY_AMNH</strain>
    </source>
</reference>
<proteinExistence type="predicted"/>
<organism evidence="1 2">
    <name type="scientific">Cymbomonas tetramitiformis</name>
    <dbReference type="NCBI Taxonomy" id="36881"/>
    <lineage>
        <taxon>Eukaryota</taxon>
        <taxon>Viridiplantae</taxon>
        <taxon>Chlorophyta</taxon>
        <taxon>Pyramimonadophyceae</taxon>
        <taxon>Pyramimonadales</taxon>
        <taxon>Pyramimonadaceae</taxon>
        <taxon>Cymbomonas</taxon>
    </lineage>
</organism>
<gene>
    <name evidence="1" type="ORF">CYMTET_8077</name>
</gene>
<evidence type="ECO:0000313" key="1">
    <source>
        <dbReference type="EMBL" id="KAK3284276.1"/>
    </source>
</evidence>
<dbReference type="EMBL" id="LGRX02002385">
    <property type="protein sequence ID" value="KAK3284276.1"/>
    <property type="molecule type" value="Genomic_DNA"/>
</dbReference>
<dbReference type="Proteomes" id="UP001190700">
    <property type="component" value="Unassembled WGS sequence"/>
</dbReference>
<protein>
    <submittedName>
        <fullName evidence="1">Uncharacterized protein</fullName>
    </submittedName>
</protein>
<dbReference type="AlphaFoldDB" id="A0AAE0GUC8"/>
<name>A0AAE0GUC8_9CHLO</name>
<comment type="caution">
    <text evidence="1">The sequence shown here is derived from an EMBL/GenBank/DDBJ whole genome shotgun (WGS) entry which is preliminary data.</text>
</comment>